<dbReference type="Gene3D" id="3.40.50.720">
    <property type="entry name" value="NAD(P)-binding Rossmann-like Domain"/>
    <property type="match status" value="1"/>
</dbReference>
<dbReference type="Pfam" id="PF01408">
    <property type="entry name" value="GFO_IDH_MocA"/>
    <property type="match status" value="1"/>
</dbReference>
<gene>
    <name evidence="2" type="ORF">EVEC_LOCUS4156</name>
</gene>
<dbReference type="EMBL" id="UXUI01007778">
    <property type="protein sequence ID" value="VDD89405.1"/>
    <property type="molecule type" value="Genomic_DNA"/>
</dbReference>
<dbReference type="InterPro" id="IPR036291">
    <property type="entry name" value="NAD(P)-bd_dom_sf"/>
</dbReference>
<dbReference type="Proteomes" id="UP000274131">
    <property type="component" value="Unassembled WGS sequence"/>
</dbReference>
<feature type="domain" description="Gfo/Idh/MocA-like oxidoreductase N-terminal" evidence="1">
    <location>
        <begin position="26"/>
        <end position="113"/>
    </location>
</feature>
<dbReference type="SUPFAM" id="SSF51735">
    <property type="entry name" value="NAD(P)-binding Rossmann-fold domains"/>
    <property type="match status" value="1"/>
</dbReference>
<dbReference type="OrthoDB" id="5830004at2759"/>
<organism evidence="4">
    <name type="scientific">Enterobius vermicularis</name>
    <name type="common">Human pinworm</name>
    <dbReference type="NCBI Taxonomy" id="51028"/>
    <lineage>
        <taxon>Eukaryota</taxon>
        <taxon>Metazoa</taxon>
        <taxon>Ecdysozoa</taxon>
        <taxon>Nematoda</taxon>
        <taxon>Chromadorea</taxon>
        <taxon>Rhabditida</taxon>
        <taxon>Spirurina</taxon>
        <taxon>Oxyuridomorpha</taxon>
        <taxon>Oxyuroidea</taxon>
        <taxon>Oxyuridae</taxon>
        <taxon>Enterobius</taxon>
    </lineage>
</organism>
<reference evidence="4" key="1">
    <citation type="submission" date="2016-04" db="UniProtKB">
        <authorList>
            <consortium name="WormBaseParasite"/>
        </authorList>
    </citation>
    <scope>IDENTIFICATION</scope>
</reference>
<dbReference type="AlphaFoldDB" id="A0A158QA92"/>
<reference evidence="2 3" key="2">
    <citation type="submission" date="2018-10" db="EMBL/GenBank/DDBJ databases">
        <authorList>
            <consortium name="Pathogen Informatics"/>
        </authorList>
    </citation>
    <scope>NUCLEOTIDE SEQUENCE [LARGE SCALE GENOMIC DNA]</scope>
</reference>
<evidence type="ECO:0000313" key="4">
    <source>
        <dbReference type="WBParaSite" id="EVEC_0000444801-mRNA-1"/>
    </source>
</evidence>
<evidence type="ECO:0000313" key="2">
    <source>
        <dbReference type="EMBL" id="VDD89405.1"/>
    </source>
</evidence>
<dbReference type="InterPro" id="IPR000683">
    <property type="entry name" value="Gfo/Idh/MocA-like_OxRdtase_N"/>
</dbReference>
<accession>A0A158QA92</accession>
<evidence type="ECO:0000259" key="1">
    <source>
        <dbReference type="Pfam" id="PF01408"/>
    </source>
</evidence>
<sequence>MGSQQLFAGLICSDPNLAENFVSVIGTVQKFKLRALWSPDPEKSIHIAADFDIPSVSHTAYQLMCRPDTNIVIVAGHPAHNIVYCIQAQALKKEVICIGCLALSVRSAQVLNQFTEHLGLSPVNIFYPLKYSKPFSLLRLNAEKIGVLHCIHVEFFFKYSTKERDRLMYDAPTVLHLYGHELIDAVASVCKTAPQRHAITYRCKTSVVQHFRLKELDSAHIQVEYGDTVANFRIASANYDFFSLHVEGANGTLDLDINYLKLACQGQCLTLWQGNGSYESIFKDGLLNALSCSTPIENIDEVSLVNCIGDDFL</sequence>
<name>A0A158QA92_ENTVE</name>
<dbReference type="STRING" id="51028.A0A158QA92"/>
<evidence type="ECO:0000313" key="3">
    <source>
        <dbReference type="Proteomes" id="UP000274131"/>
    </source>
</evidence>
<dbReference type="GO" id="GO:0000166">
    <property type="term" value="F:nucleotide binding"/>
    <property type="evidence" value="ECO:0007669"/>
    <property type="project" value="InterPro"/>
</dbReference>
<proteinExistence type="predicted"/>
<dbReference type="WBParaSite" id="EVEC_0000444801-mRNA-1">
    <property type="protein sequence ID" value="EVEC_0000444801-mRNA-1"/>
    <property type="gene ID" value="EVEC_0000444801"/>
</dbReference>
<protein>
    <submittedName>
        <fullName evidence="4">GFO_IDH_MocA domain-containing protein</fullName>
    </submittedName>
</protein>
<keyword evidence="3" id="KW-1185">Reference proteome</keyword>